<accession>A0AAD6Q038</accession>
<comment type="caution">
    <text evidence="1">The sequence shown here is derived from an EMBL/GenBank/DDBJ whole genome shotgun (WGS) entry which is preliminary data.</text>
</comment>
<dbReference type="AlphaFoldDB" id="A0AAD6Q038"/>
<proteinExistence type="predicted"/>
<organism evidence="1 2">
    <name type="scientific">Populus alba x Populus x berolinensis</name>
    <dbReference type="NCBI Taxonomy" id="444605"/>
    <lineage>
        <taxon>Eukaryota</taxon>
        <taxon>Viridiplantae</taxon>
        <taxon>Streptophyta</taxon>
        <taxon>Embryophyta</taxon>
        <taxon>Tracheophyta</taxon>
        <taxon>Spermatophyta</taxon>
        <taxon>Magnoliopsida</taxon>
        <taxon>eudicotyledons</taxon>
        <taxon>Gunneridae</taxon>
        <taxon>Pentapetalae</taxon>
        <taxon>rosids</taxon>
        <taxon>fabids</taxon>
        <taxon>Malpighiales</taxon>
        <taxon>Salicaceae</taxon>
        <taxon>Saliceae</taxon>
        <taxon>Populus</taxon>
    </lineage>
</organism>
<evidence type="ECO:0000313" key="2">
    <source>
        <dbReference type="Proteomes" id="UP001164929"/>
    </source>
</evidence>
<dbReference type="Proteomes" id="UP001164929">
    <property type="component" value="Chromosome 13"/>
</dbReference>
<reference evidence="1" key="1">
    <citation type="journal article" date="2023" name="Mol. Ecol. Resour.">
        <title>Chromosome-level genome assembly of a triploid poplar Populus alba 'Berolinensis'.</title>
        <authorList>
            <person name="Chen S."/>
            <person name="Yu Y."/>
            <person name="Wang X."/>
            <person name="Wang S."/>
            <person name="Zhang T."/>
            <person name="Zhou Y."/>
            <person name="He R."/>
            <person name="Meng N."/>
            <person name="Wang Y."/>
            <person name="Liu W."/>
            <person name="Liu Z."/>
            <person name="Liu J."/>
            <person name="Guo Q."/>
            <person name="Huang H."/>
            <person name="Sederoff R.R."/>
            <person name="Wang G."/>
            <person name="Qu G."/>
            <person name="Chen S."/>
        </authorList>
    </citation>
    <scope>NUCLEOTIDE SEQUENCE</scope>
    <source>
        <strain evidence="1">SC-2020</strain>
    </source>
</reference>
<sequence length="77" mass="8949">MSICFQYRSFQVEEDAQNRQGDFIFRLPFTAKMVTHVAAPRHATYRFLIEEPNSDMVEQRQPLNHFSGSPVLSPDMS</sequence>
<protein>
    <submittedName>
        <fullName evidence="1">Uncharacterized protein</fullName>
    </submittedName>
</protein>
<evidence type="ECO:0000313" key="1">
    <source>
        <dbReference type="EMBL" id="KAJ6974152.1"/>
    </source>
</evidence>
<name>A0AAD6Q038_9ROSI</name>
<gene>
    <name evidence="1" type="ORF">NC653_030280</name>
</gene>
<dbReference type="EMBL" id="JAQIZT010000013">
    <property type="protein sequence ID" value="KAJ6974152.1"/>
    <property type="molecule type" value="Genomic_DNA"/>
</dbReference>
<keyword evidence="2" id="KW-1185">Reference proteome</keyword>